<organism evidence="2 3">
    <name type="scientific">Coniochaeta ligniaria NRRL 30616</name>
    <dbReference type="NCBI Taxonomy" id="1408157"/>
    <lineage>
        <taxon>Eukaryota</taxon>
        <taxon>Fungi</taxon>
        <taxon>Dikarya</taxon>
        <taxon>Ascomycota</taxon>
        <taxon>Pezizomycotina</taxon>
        <taxon>Sordariomycetes</taxon>
        <taxon>Sordariomycetidae</taxon>
        <taxon>Coniochaetales</taxon>
        <taxon>Coniochaetaceae</taxon>
        <taxon>Coniochaeta</taxon>
    </lineage>
</organism>
<feature type="region of interest" description="Disordered" evidence="1">
    <location>
        <begin position="53"/>
        <end position="106"/>
    </location>
</feature>
<feature type="compositionally biased region" description="Polar residues" evidence="1">
    <location>
        <begin position="81"/>
        <end position="90"/>
    </location>
</feature>
<keyword evidence="3" id="KW-1185">Reference proteome</keyword>
<sequence>MCSPSEWPRTSSAGRSPRSLPPTSGYSTRAAPNISPYSVRFLEAELSMMGLSEGGDKRRVPKPRASSVDSAVMLEEPMEDTTMSSGSFSRQLEEGGTASSSPNMHSDEGGYMIGHVILKKLESSGEALAKFALICLVLGARVWPTLTEAMAERMAAYERFRCDLREAYDHYYVVMRGGRDPDPGAQEFHEGVKAVIRKVMDSDLQLRGDLAEWKSTLGRQDDDGRREMEYIIFIIDELLKEYGGRNE</sequence>
<dbReference type="EMBL" id="KV875098">
    <property type="protein sequence ID" value="OIW28387.1"/>
    <property type="molecule type" value="Genomic_DNA"/>
</dbReference>
<name>A0A1J7IMA7_9PEZI</name>
<proteinExistence type="predicted"/>
<evidence type="ECO:0000256" key="1">
    <source>
        <dbReference type="SAM" id="MobiDB-lite"/>
    </source>
</evidence>
<gene>
    <name evidence="2" type="ORF">CONLIGDRAFT_644578</name>
</gene>
<reference evidence="2 3" key="1">
    <citation type="submission" date="2016-10" db="EMBL/GenBank/DDBJ databases">
        <title>Draft genome sequence of Coniochaeta ligniaria NRRL30616, a lignocellulolytic fungus for bioabatement of inhibitors in plant biomass hydrolysates.</title>
        <authorList>
            <consortium name="DOE Joint Genome Institute"/>
            <person name="Jimenez D.J."/>
            <person name="Hector R.E."/>
            <person name="Riley R."/>
            <person name="Sun H."/>
            <person name="Grigoriev I.V."/>
            <person name="Van Elsas J.D."/>
            <person name="Nichols N.N."/>
        </authorList>
    </citation>
    <scope>NUCLEOTIDE SEQUENCE [LARGE SCALE GENOMIC DNA]</scope>
    <source>
        <strain evidence="2 3">NRRL 30616</strain>
    </source>
</reference>
<accession>A0A1J7IMA7</accession>
<feature type="region of interest" description="Disordered" evidence="1">
    <location>
        <begin position="1"/>
        <end position="32"/>
    </location>
</feature>
<dbReference type="Proteomes" id="UP000182658">
    <property type="component" value="Unassembled WGS sequence"/>
</dbReference>
<evidence type="ECO:0000313" key="3">
    <source>
        <dbReference type="Proteomes" id="UP000182658"/>
    </source>
</evidence>
<protein>
    <submittedName>
        <fullName evidence="2">Uncharacterized protein</fullName>
    </submittedName>
</protein>
<evidence type="ECO:0000313" key="2">
    <source>
        <dbReference type="EMBL" id="OIW28387.1"/>
    </source>
</evidence>
<dbReference type="InParanoid" id="A0A1J7IMA7"/>
<dbReference type="AlphaFoldDB" id="A0A1J7IMA7"/>